<name>A0ACC0ANK1_CATRO</name>
<protein>
    <submittedName>
        <fullName evidence="1">Uncharacterized protein</fullName>
    </submittedName>
</protein>
<accession>A0ACC0ANK1</accession>
<gene>
    <name evidence="1" type="ORF">M9H77_21273</name>
</gene>
<keyword evidence="2" id="KW-1185">Reference proteome</keyword>
<dbReference type="Proteomes" id="UP001060085">
    <property type="component" value="Linkage Group LG05"/>
</dbReference>
<evidence type="ECO:0000313" key="1">
    <source>
        <dbReference type="EMBL" id="KAI5661950.1"/>
    </source>
</evidence>
<organism evidence="1 2">
    <name type="scientific">Catharanthus roseus</name>
    <name type="common">Madagascar periwinkle</name>
    <name type="synonym">Vinca rosea</name>
    <dbReference type="NCBI Taxonomy" id="4058"/>
    <lineage>
        <taxon>Eukaryota</taxon>
        <taxon>Viridiplantae</taxon>
        <taxon>Streptophyta</taxon>
        <taxon>Embryophyta</taxon>
        <taxon>Tracheophyta</taxon>
        <taxon>Spermatophyta</taxon>
        <taxon>Magnoliopsida</taxon>
        <taxon>eudicotyledons</taxon>
        <taxon>Gunneridae</taxon>
        <taxon>Pentapetalae</taxon>
        <taxon>asterids</taxon>
        <taxon>lamiids</taxon>
        <taxon>Gentianales</taxon>
        <taxon>Apocynaceae</taxon>
        <taxon>Rauvolfioideae</taxon>
        <taxon>Vinceae</taxon>
        <taxon>Catharanthinae</taxon>
        <taxon>Catharanthus</taxon>
    </lineage>
</organism>
<comment type="caution">
    <text evidence="1">The sequence shown here is derived from an EMBL/GenBank/DDBJ whole genome shotgun (WGS) entry which is preliminary data.</text>
</comment>
<evidence type="ECO:0000313" key="2">
    <source>
        <dbReference type="Proteomes" id="UP001060085"/>
    </source>
</evidence>
<reference evidence="2" key="1">
    <citation type="journal article" date="2023" name="Nat. Plants">
        <title>Single-cell RNA sequencing provides a high-resolution roadmap for understanding the multicellular compartmentation of specialized metabolism.</title>
        <authorList>
            <person name="Sun S."/>
            <person name="Shen X."/>
            <person name="Li Y."/>
            <person name="Li Y."/>
            <person name="Wang S."/>
            <person name="Li R."/>
            <person name="Zhang H."/>
            <person name="Shen G."/>
            <person name="Guo B."/>
            <person name="Wei J."/>
            <person name="Xu J."/>
            <person name="St-Pierre B."/>
            <person name="Chen S."/>
            <person name="Sun C."/>
        </authorList>
    </citation>
    <scope>NUCLEOTIDE SEQUENCE [LARGE SCALE GENOMIC DNA]</scope>
</reference>
<proteinExistence type="predicted"/>
<sequence>MKMEILNSFAVFLGVVIFLLGACRVLDWVWLKPKKLEKHLKRQGLNGNSYKFLFGDMKEMRDMFIEASSKPLSFSDDIVSKVFPHFQETIKKHGENSFFWAGPKPSVLIMDPDLIKEVTVKYLSYTKLHSNPLIQLLAKGLVRYEGNKWAKHRKIINPAFHQDKLKLMTPAFHTSANEVLVKWEEIVSTKGSSELDVWPSLQTLTRYAISRTAFGFDYEEGRKIFELQSEQARHFMNALWTVYIPGWRFVPTKSNRRMKEIAKYVDSSLLSIVDARMKAIKAGKAKEDDLLNLFLKSSSKEIDLGGSKDYGFSMEDVIEECKLFYFAGQETIAALLVWTMITLSRHQEWQNRAREEVLNLFGTNEPDFDGLNQLKIVPMILYEVLRLYPPISLLNRETVEEIKLGNITLPAGVQVDLPLMLLNYDSKLWGDDVNEFNPERFAGGTAAGTKGKVVFFPFGWGPRYCLGQNFAMLEAKLVLVMILQRFSFELSPTYTHSPAPIVTLQPQHGAHLILHKL</sequence>
<dbReference type="EMBL" id="CM044705">
    <property type="protein sequence ID" value="KAI5661950.1"/>
    <property type="molecule type" value="Genomic_DNA"/>
</dbReference>